<dbReference type="AlphaFoldDB" id="A0A9W9NRW4"/>
<reference evidence="2" key="1">
    <citation type="submission" date="2022-11" db="EMBL/GenBank/DDBJ databases">
        <authorList>
            <person name="Petersen C."/>
        </authorList>
    </citation>
    <scope>NUCLEOTIDE SEQUENCE</scope>
    <source>
        <strain evidence="2">IBT 19713</strain>
    </source>
</reference>
<dbReference type="Pfam" id="PF24589">
    <property type="entry name" value="DUF7614"/>
    <property type="match status" value="1"/>
</dbReference>
<dbReference type="Proteomes" id="UP001150941">
    <property type="component" value="Unassembled WGS sequence"/>
</dbReference>
<dbReference type="InterPro" id="IPR056033">
    <property type="entry name" value="DUF7614"/>
</dbReference>
<gene>
    <name evidence="2" type="ORF">N7468_006225</name>
</gene>
<evidence type="ECO:0000313" key="2">
    <source>
        <dbReference type="EMBL" id="KAJ5225000.1"/>
    </source>
</evidence>
<sequence>MVVPIYKKWEASSARLQVVRQDKTIQLLAFFPDFHYGTCMNFVLKGTDQIEAFNRSGKYGLRIVDAKFALPKKDDDPSSNFVCLDMPEYPIEHDDISITFENDAGMSCLFPLRQLKARANEFVLQIAACSRRPCLGRLGKCLGWGLSGDDDENCVKTHFSDSTSGSD</sequence>
<keyword evidence="3" id="KW-1185">Reference proteome</keyword>
<dbReference type="OrthoDB" id="4356615at2759"/>
<evidence type="ECO:0000259" key="1">
    <source>
        <dbReference type="Pfam" id="PF24589"/>
    </source>
</evidence>
<name>A0A9W9NRW4_9EURO</name>
<reference evidence="2" key="2">
    <citation type="journal article" date="2023" name="IMA Fungus">
        <title>Comparative genomic study of the Penicillium genus elucidates a diverse pangenome and 15 lateral gene transfer events.</title>
        <authorList>
            <person name="Petersen C."/>
            <person name="Sorensen T."/>
            <person name="Nielsen M.R."/>
            <person name="Sondergaard T.E."/>
            <person name="Sorensen J.L."/>
            <person name="Fitzpatrick D.A."/>
            <person name="Frisvad J.C."/>
            <person name="Nielsen K.L."/>
        </authorList>
    </citation>
    <scope>NUCLEOTIDE SEQUENCE</scope>
    <source>
        <strain evidence="2">IBT 19713</strain>
    </source>
</reference>
<organism evidence="2 3">
    <name type="scientific">Penicillium chermesinum</name>
    <dbReference type="NCBI Taxonomy" id="63820"/>
    <lineage>
        <taxon>Eukaryota</taxon>
        <taxon>Fungi</taxon>
        <taxon>Dikarya</taxon>
        <taxon>Ascomycota</taxon>
        <taxon>Pezizomycotina</taxon>
        <taxon>Eurotiomycetes</taxon>
        <taxon>Eurotiomycetidae</taxon>
        <taxon>Eurotiales</taxon>
        <taxon>Aspergillaceae</taxon>
        <taxon>Penicillium</taxon>
    </lineage>
</organism>
<dbReference type="EMBL" id="JAPQKS010000005">
    <property type="protein sequence ID" value="KAJ5225000.1"/>
    <property type="molecule type" value="Genomic_DNA"/>
</dbReference>
<accession>A0A9W9NRW4</accession>
<protein>
    <recommendedName>
        <fullName evidence="1">DUF7614 domain-containing protein</fullName>
    </recommendedName>
</protein>
<feature type="domain" description="DUF7614" evidence="1">
    <location>
        <begin position="1"/>
        <end position="105"/>
    </location>
</feature>
<proteinExistence type="predicted"/>
<dbReference type="GeneID" id="83202824"/>
<dbReference type="RefSeq" id="XP_058328411.1">
    <property type="nucleotide sequence ID" value="XM_058475521.1"/>
</dbReference>
<comment type="caution">
    <text evidence="2">The sequence shown here is derived from an EMBL/GenBank/DDBJ whole genome shotgun (WGS) entry which is preliminary data.</text>
</comment>
<evidence type="ECO:0000313" key="3">
    <source>
        <dbReference type="Proteomes" id="UP001150941"/>
    </source>
</evidence>